<dbReference type="RefSeq" id="WP_166778756.1">
    <property type="nucleotide sequence ID" value="NZ_JAAOYO010000001.1"/>
</dbReference>
<evidence type="ECO:0000313" key="3">
    <source>
        <dbReference type="Proteomes" id="UP001318300"/>
    </source>
</evidence>
<accession>A0ABX0T233</accession>
<keyword evidence="1" id="KW-0812">Transmembrane</keyword>
<proteinExistence type="predicted"/>
<feature type="transmembrane region" description="Helical" evidence="1">
    <location>
        <begin position="61"/>
        <end position="81"/>
    </location>
</feature>
<comment type="caution">
    <text evidence="2">The sequence shown here is derived from an EMBL/GenBank/DDBJ whole genome shotgun (WGS) entry which is preliminary data.</text>
</comment>
<organism evidence="2 3">
    <name type="scientific">Curtobacterium salicis</name>
    <dbReference type="NCBI Taxonomy" id="1779862"/>
    <lineage>
        <taxon>Bacteria</taxon>
        <taxon>Bacillati</taxon>
        <taxon>Actinomycetota</taxon>
        <taxon>Actinomycetes</taxon>
        <taxon>Micrococcales</taxon>
        <taxon>Microbacteriaceae</taxon>
        <taxon>Curtobacterium</taxon>
    </lineage>
</organism>
<reference evidence="2 3" key="1">
    <citation type="submission" date="2020-03" db="EMBL/GenBank/DDBJ databases">
        <title>Above-ground endophytic microbial communities from plants in different locations in the United States.</title>
        <authorList>
            <person name="Frank C."/>
        </authorList>
    </citation>
    <scope>NUCLEOTIDE SEQUENCE [LARGE SCALE GENOMIC DNA]</scope>
    <source>
        <strain evidence="2 3">WW7</strain>
    </source>
</reference>
<keyword evidence="3" id="KW-1185">Reference proteome</keyword>
<dbReference type="InterPro" id="IPR009339">
    <property type="entry name" value="DUF998"/>
</dbReference>
<dbReference type="Proteomes" id="UP001318300">
    <property type="component" value="Unassembled WGS sequence"/>
</dbReference>
<feature type="transmembrane region" description="Helical" evidence="1">
    <location>
        <begin position="169"/>
        <end position="189"/>
    </location>
</feature>
<dbReference type="Pfam" id="PF06197">
    <property type="entry name" value="DUF998"/>
    <property type="match status" value="1"/>
</dbReference>
<dbReference type="EMBL" id="JAAOYO010000001">
    <property type="protein sequence ID" value="NII39558.1"/>
    <property type="molecule type" value="Genomic_DNA"/>
</dbReference>
<sequence length="250" mass="25727">MRPHQSALAVSCWIAAAALYLVAEAVSASAFPGYSYATNYISDLGVPDVEVFQGRAIDSPLHLLMNTAFVLHGVLFVVAALAARNLAVGSLAPGRPAARRWFTVLAVAHGVGIVLVGLFHGSQASVDNGLVVLHVLGAAVAIIAGNAAAVVAGVALLRHAPEQRSRGARWVGVLSVALGAIGLVGLVMLVVDPAWTAVDLLPDGVWERVAVYAILAWELLAGVAVISTAGSRTDRVHTGTNGRLAERSAA</sequence>
<protein>
    <submittedName>
        <fullName evidence="2">Membrane protein</fullName>
    </submittedName>
</protein>
<evidence type="ECO:0000313" key="2">
    <source>
        <dbReference type="EMBL" id="NII39558.1"/>
    </source>
</evidence>
<feature type="transmembrane region" description="Helical" evidence="1">
    <location>
        <begin position="209"/>
        <end position="229"/>
    </location>
</feature>
<keyword evidence="1" id="KW-1133">Transmembrane helix</keyword>
<keyword evidence="1" id="KW-0472">Membrane</keyword>
<gene>
    <name evidence="2" type="ORF">E9228_000177</name>
</gene>
<feature type="transmembrane region" description="Helical" evidence="1">
    <location>
        <begin position="131"/>
        <end position="157"/>
    </location>
</feature>
<name>A0ABX0T233_9MICO</name>
<evidence type="ECO:0000256" key="1">
    <source>
        <dbReference type="SAM" id="Phobius"/>
    </source>
</evidence>
<feature type="transmembrane region" description="Helical" evidence="1">
    <location>
        <begin position="101"/>
        <end position="119"/>
    </location>
</feature>